<sequence>MRNRLDDLITDYLPSTQPLPSIHSLIFSLYPTIKVSQLPSPEYVVITATQRHHTCHLPHIITQQNRGQSASLVPDSRRVHQRRVQIHPSRPMVEVASSSLCPLFILHE</sequence>
<dbReference type="Proteomes" id="UP001286313">
    <property type="component" value="Unassembled WGS sequence"/>
</dbReference>
<evidence type="ECO:0000313" key="2">
    <source>
        <dbReference type="Proteomes" id="UP001286313"/>
    </source>
</evidence>
<protein>
    <submittedName>
        <fullName evidence="1">Uncharacterized protein</fullName>
    </submittedName>
</protein>
<dbReference type="EMBL" id="JAWQEG010009003">
    <property type="protein sequence ID" value="KAK3849300.1"/>
    <property type="molecule type" value="Genomic_DNA"/>
</dbReference>
<accession>A0AAE1EFU0</accession>
<dbReference type="AlphaFoldDB" id="A0AAE1EFU0"/>
<organism evidence="1 2">
    <name type="scientific">Petrolisthes cinctipes</name>
    <name type="common">Flat porcelain crab</name>
    <dbReference type="NCBI Taxonomy" id="88211"/>
    <lineage>
        <taxon>Eukaryota</taxon>
        <taxon>Metazoa</taxon>
        <taxon>Ecdysozoa</taxon>
        <taxon>Arthropoda</taxon>
        <taxon>Crustacea</taxon>
        <taxon>Multicrustacea</taxon>
        <taxon>Malacostraca</taxon>
        <taxon>Eumalacostraca</taxon>
        <taxon>Eucarida</taxon>
        <taxon>Decapoda</taxon>
        <taxon>Pleocyemata</taxon>
        <taxon>Anomura</taxon>
        <taxon>Galatheoidea</taxon>
        <taxon>Porcellanidae</taxon>
        <taxon>Petrolisthes</taxon>
    </lineage>
</organism>
<reference evidence="1" key="1">
    <citation type="submission" date="2023-10" db="EMBL/GenBank/DDBJ databases">
        <title>Genome assemblies of two species of porcelain crab, Petrolisthes cinctipes and Petrolisthes manimaculis (Anomura: Porcellanidae).</title>
        <authorList>
            <person name="Angst P."/>
        </authorList>
    </citation>
    <scope>NUCLEOTIDE SEQUENCE</scope>
    <source>
        <strain evidence="1">PB745_01</strain>
        <tissue evidence="1">Gill</tissue>
    </source>
</reference>
<name>A0AAE1EFU0_PETCI</name>
<gene>
    <name evidence="1" type="ORF">Pcinc_043939</name>
</gene>
<proteinExistence type="predicted"/>
<keyword evidence="2" id="KW-1185">Reference proteome</keyword>
<comment type="caution">
    <text evidence="1">The sequence shown here is derived from an EMBL/GenBank/DDBJ whole genome shotgun (WGS) entry which is preliminary data.</text>
</comment>
<evidence type="ECO:0000313" key="1">
    <source>
        <dbReference type="EMBL" id="KAK3849300.1"/>
    </source>
</evidence>